<dbReference type="InterPro" id="IPR007055">
    <property type="entry name" value="BON_dom"/>
</dbReference>
<dbReference type="PROSITE" id="PS51257">
    <property type="entry name" value="PROKAR_LIPOPROTEIN"/>
    <property type="match status" value="1"/>
</dbReference>
<proteinExistence type="predicted"/>
<dbReference type="InterPro" id="IPR014004">
    <property type="entry name" value="Transpt-assoc_nodulatn_dom_bac"/>
</dbReference>
<dbReference type="Gene3D" id="3.30.1340.30">
    <property type="match status" value="1"/>
</dbReference>
<reference evidence="4 5" key="1">
    <citation type="submission" date="2023-06" db="EMBL/GenBank/DDBJ databases">
        <title>Thiopseudomonas sp. CY1220 draft genome sequence.</title>
        <authorList>
            <person name="Zhao G."/>
            <person name="An M."/>
        </authorList>
    </citation>
    <scope>NUCLEOTIDE SEQUENCE [LARGE SCALE GENOMIC DNA]</scope>
    <source>
        <strain evidence="4 5">CY1220</strain>
    </source>
</reference>
<keyword evidence="1 2" id="KW-0732">Signal</keyword>
<sequence>MIRKLIILVASLAVLSACSGRSLGNKLDDQFIAPAVTAAIKEAHVDLNRPTSVISLTSYNGVVLLVGQTPTAELKQRAMTAAQQVDGVKKVHNEITVEQPITGLIRSNDALLTSKVKARLIGDADAPASRVKVITENGVVYLLGIVDHNQAKYITDAVRHVGGVQKIVRLFEYVD</sequence>
<evidence type="ECO:0000259" key="3">
    <source>
        <dbReference type="PROSITE" id="PS50914"/>
    </source>
</evidence>
<dbReference type="PROSITE" id="PS50914">
    <property type="entry name" value="BON"/>
    <property type="match status" value="2"/>
</dbReference>
<name>A0ABT7SLG7_9GAMM</name>
<feature type="domain" description="BON" evidence="3">
    <location>
        <begin position="28"/>
        <end position="99"/>
    </location>
</feature>
<dbReference type="EMBL" id="JAUCDY010000001">
    <property type="protein sequence ID" value="MDM7857034.1"/>
    <property type="molecule type" value="Genomic_DNA"/>
</dbReference>
<dbReference type="PANTHER" id="PTHR34606:SF4">
    <property type="entry name" value="OUTER MEMBRANE LIPOPROTEIN DOLP"/>
    <property type="match status" value="1"/>
</dbReference>
<keyword evidence="5" id="KW-1185">Reference proteome</keyword>
<dbReference type="PANTHER" id="PTHR34606">
    <property type="entry name" value="BON DOMAIN-CONTAINING PROTEIN"/>
    <property type="match status" value="1"/>
</dbReference>
<accession>A0ABT7SLG7</accession>
<evidence type="ECO:0000313" key="4">
    <source>
        <dbReference type="EMBL" id="MDM7857034.1"/>
    </source>
</evidence>
<feature type="domain" description="BON" evidence="3">
    <location>
        <begin position="108"/>
        <end position="175"/>
    </location>
</feature>
<dbReference type="InterPro" id="IPR051686">
    <property type="entry name" value="Lipoprotein_DolP"/>
</dbReference>
<dbReference type="Pfam" id="PF04972">
    <property type="entry name" value="BON"/>
    <property type="match status" value="2"/>
</dbReference>
<evidence type="ECO:0000256" key="1">
    <source>
        <dbReference type="ARBA" id="ARBA00022729"/>
    </source>
</evidence>
<feature type="signal peptide" evidence="2">
    <location>
        <begin position="1"/>
        <end position="19"/>
    </location>
</feature>
<comment type="caution">
    <text evidence="4">The sequence shown here is derived from an EMBL/GenBank/DDBJ whole genome shotgun (WGS) entry which is preliminary data.</text>
</comment>
<protein>
    <submittedName>
        <fullName evidence="4">BON domain-containing protein</fullName>
    </submittedName>
</protein>
<evidence type="ECO:0000256" key="2">
    <source>
        <dbReference type="SAM" id="SignalP"/>
    </source>
</evidence>
<evidence type="ECO:0000313" key="5">
    <source>
        <dbReference type="Proteomes" id="UP001241056"/>
    </source>
</evidence>
<gene>
    <name evidence="4" type="ORF">QEZ41_01880</name>
</gene>
<dbReference type="SMART" id="SM00749">
    <property type="entry name" value="BON"/>
    <property type="match status" value="2"/>
</dbReference>
<dbReference type="Proteomes" id="UP001241056">
    <property type="component" value="Unassembled WGS sequence"/>
</dbReference>
<organism evidence="4 5">
    <name type="scientific">Thiopseudomonas acetoxidans</name>
    <dbReference type="NCBI Taxonomy" id="3041622"/>
    <lineage>
        <taxon>Bacteria</taxon>
        <taxon>Pseudomonadati</taxon>
        <taxon>Pseudomonadota</taxon>
        <taxon>Gammaproteobacteria</taxon>
        <taxon>Pseudomonadales</taxon>
        <taxon>Pseudomonadaceae</taxon>
        <taxon>Thiopseudomonas</taxon>
    </lineage>
</organism>
<feature type="chain" id="PRO_5046941966" evidence="2">
    <location>
        <begin position="20"/>
        <end position="175"/>
    </location>
</feature>
<dbReference type="RefSeq" id="WP_289409662.1">
    <property type="nucleotide sequence ID" value="NZ_JAUCDY010000001.1"/>
</dbReference>